<dbReference type="AlphaFoldDB" id="A0AAD6YWI7"/>
<feature type="chain" id="PRO_5042252673" description="Secreted protein" evidence="1">
    <location>
        <begin position="23"/>
        <end position="124"/>
    </location>
</feature>
<feature type="signal peptide" evidence="1">
    <location>
        <begin position="1"/>
        <end position="22"/>
    </location>
</feature>
<proteinExistence type="predicted"/>
<reference evidence="2" key="1">
    <citation type="submission" date="2023-03" db="EMBL/GenBank/DDBJ databases">
        <title>Massive genome expansion in bonnet fungi (Mycena s.s.) driven by repeated elements and novel gene families across ecological guilds.</title>
        <authorList>
            <consortium name="Lawrence Berkeley National Laboratory"/>
            <person name="Harder C.B."/>
            <person name="Miyauchi S."/>
            <person name="Viragh M."/>
            <person name="Kuo A."/>
            <person name="Thoen E."/>
            <person name="Andreopoulos B."/>
            <person name="Lu D."/>
            <person name="Skrede I."/>
            <person name="Drula E."/>
            <person name="Henrissat B."/>
            <person name="Morin E."/>
            <person name="Kohler A."/>
            <person name="Barry K."/>
            <person name="LaButti K."/>
            <person name="Morin E."/>
            <person name="Salamov A."/>
            <person name="Lipzen A."/>
            <person name="Mereny Z."/>
            <person name="Hegedus B."/>
            <person name="Baldrian P."/>
            <person name="Stursova M."/>
            <person name="Weitz H."/>
            <person name="Taylor A."/>
            <person name="Grigoriev I.V."/>
            <person name="Nagy L.G."/>
            <person name="Martin F."/>
            <person name="Kauserud H."/>
        </authorList>
    </citation>
    <scope>NUCLEOTIDE SEQUENCE</scope>
    <source>
        <strain evidence="2">9144</strain>
    </source>
</reference>
<evidence type="ECO:0008006" key="4">
    <source>
        <dbReference type="Google" id="ProtNLM"/>
    </source>
</evidence>
<evidence type="ECO:0000313" key="3">
    <source>
        <dbReference type="Proteomes" id="UP001219525"/>
    </source>
</evidence>
<keyword evidence="3" id="KW-1185">Reference proteome</keyword>
<accession>A0AAD6YWI7</accession>
<evidence type="ECO:0000313" key="2">
    <source>
        <dbReference type="EMBL" id="KAJ7230755.1"/>
    </source>
</evidence>
<name>A0AAD6YWI7_9AGAR</name>
<keyword evidence="1" id="KW-0732">Signal</keyword>
<comment type="caution">
    <text evidence="2">The sequence shown here is derived from an EMBL/GenBank/DDBJ whole genome shotgun (WGS) entry which is preliminary data.</text>
</comment>
<dbReference type="Proteomes" id="UP001219525">
    <property type="component" value="Unassembled WGS sequence"/>
</dbReference>
<dbReference type="EMBL" id="JARJCW010000001">
    <property type="protein sequence ID" value="KAJ7230755.1"/>
    <property type="molecule type" value="Genomic_DNA"/>
</dbReference>
<gene>
    <name evidence="2" type="ORF">GGX14DRAFT_554238</name>
</gene>
<protein>
    <recommendedName>
        <fullName evidence="4">Secreted protein</fullName>
    </recommendedName>
</protein>
<organism evidence="2 3">
    <name type="scientific">Mycena pura</name>
    <dbReference type="NCBI Taxonomy" id="153505"/>
    <lineage>
        <taxon>Eukaryota</taxon>
        <taxon>Fungi</taxon>
        <taxon>Dikarya</taxon>
        <taxon>Basidiomycota</taxon>
        <taxon>Agaricomycotina</taxon>
        <taxon>Agaricomycetes</taxon>
        <taxon>Agaricomycetidae</taxon>
        <taxon>Agaricales</taxon>
        <taxon>Marasmiineae</taxon>
        <taxon>Mycenaceae</taxon>
        <taxon>Mycena</taxon>
    </lineage>
</organism>
<sequence>MPWAVAHMLLAKTALCPAPATPSPVRPCTLCPPHAPRSTTLHLTAQCPYSPSHIGPGASHAPSYTLCPPRAPHSTQSTRPAARMSRCAPYAWPLPTRRSQDHVAGMARFRRWLGSCLGQSGYSR</sequence>
<evidence type="ECO:0000256" key="1">
    <source>
        <dbReference type="SAM" id="SignalP"/>
    </source>
</evidence>